<dbReference type="AlphaFoldDB" id="A0A2N5X0A3"/>
<name>A0A2N5X0A3_9GAMM</name>
<evidence type="ECO:0000313" key="1">
    <source>
        <dbReference type="EMBL" id="PLW67933.1"/>
    </source>
</evidence>
<protein>
    <submittedName>
        <fullName evidence="1">Uncharacterized protein</fullName>
    </submittedName>
</protein>
<organism evidence="1 2">
    <name type="scientific">Pseudohalioglobus lutimaris</name>
    <dbReference type="NCBI Taxonomy" id="1737061"/>
    <lineage>
        <taxon>Bacteria</taxon>
        <taxon>Pseudomonadati</taxon>
        <taxon>Pseudomonadota</taxon>
        <taxon>Gammaproteobacteria</taxon>
        <taxon>Cellvibrionales</taxon>
        <taxon>Halieaceae</taxon>
        <taxon>Pseudohalioglobus</taxon>
    </lineage>
</organism>
<gene>
    <name evidence="1" type="ORF">C0039_14965</name>
</gene>
<comment type="caution">
    <text evidence="1">The sequence shown here is derived from an EMBL/GenBank/DDBJ whole genome shotgun (WGS) entry which is preliminary data.</text>
</comment>
<accession>A0A2N5X0A3</accession>
<dbReference type="Proteomes" id="UP000235005">
    <property type="component" value="Unassembled WGS sequence"/>
</dbReference>
<reference evidence="1 2" key="1">
    <citation type="submission" date="2018-01" db="EMBL/GenBank/DDBJ databases">
        <title>The draft genome sequence of Halioglobus lutimaris HF004.</title>
        <authorList>
            <person name="Du Z.-J."/>
            <person name="Shi M.-J."/>
        </authorList>
    </citation>
    <scope>NUCLEOTIDE SEQUENCE [LARGE SCALE GENOMIC DNA]</scope>
    <source>
        <strain evidence="1 2">HF004</strain>
    </source>
</reference>
<sequence length="60" mass="6970">MPDFRRLYTKLTNLEIYKIKVLIVKYFNLVSRNHDLLSKGITLQAGAAVKRSRREAPLLP</sequence>
<keyword evidence="2" id="KW-1185">Reference proteome</keyword>
<evidence type="ECO:0000313" key="2">
    <source>
        <dbReference type="Proteomes" id="UP000235005"/>
    </source>
</evidence>
<proteinExistence type="predicted"/>
<dbReference type="EMBL" id="PKUS01000022">
    <property type="protein sequence ID" value="PLW67933.1"/>
    <property type="molecule type" value="Genomic_DNA"/>
</dbReference>